<accession>A0ABW2THD9</accession>
<reference evidence="2" key="1">
    <citation type="journal article" date="2019" name="Int. J. Syst. Evol. Microbiol.">
        <title>The Global Catalogue of Microorganisms (GCM) 10K type strain sequencing project: providing services to taxonomists for standard genome sequencing and annotation.</title>
        <authorList>
            <consortium name="The Broad Institute Genomics Platform"/>
            <consortium name="The Broad Institute Genome Sequencing Center for Infectious Disease"/>
            <person name="Wu L."/>
            <person name="Ma J."/>
        </authorList>
    </citation>
    <scope>NUCLEOTIDE SEQUENCE [LARGE SCALE GENOMIC DNA]</scope>
    <source>
        <strain evidence="2">JCM 17695</strain>
    </source>
</reference>
<dbReference type="EMBL" id="JBHTEY010000004">
    <property type="protein sequence ID" value="MFC7612851.1"/>
    <property type="molecule type" value="Genomic_DNA"/>
</dbReference>
<proteinExistence type="predicted"/>
<sequence>MVEQTKAFLLDHLDDPDNTAGVIALELAQRVRGIPTEDETILTLSGIATLTYHLSTRDEEVADRLVTAFSQARARVADVSERAKEIVAELVELAGRRIAFNLYQARLRDLSARVDPYNTALAVLDRVPVGSPVWFTARHEVAGVVDACQLAHDQLTPWLHQADSVELRSTLIEFLNQVREMEIKARRVLAS</sequence>
<evidence type="ECO:0000313" key="1">
    <source>
        <dbReference type="EMBL" id="MFC7612851.1"/>
    </source>
</evidence>
<gene>
    <name evidence="1" type="ORF">ACFQV2_03545</name>
</gene>
<evidence type="ECO:0000313" key="2">
    <source>
        <dbReference type="Proteomes" id="UP001596512"/>
    </source>
</evidence>
<keyword evidence="2" id="KW-1185">Reference proteome</keyword>
<name>A0ABW2THD9_9PSEU</name>
<protein>
    <submittedName>
        <fullName evidence="1">Uncharacterized protein</fullName>
    </submittedName>
</protein>
<organism evidence="1 2">
    <name type="scientific">Actinokineospora soli</name>
    <dbReference type="NCBI Taxonomy" id="1048753"/>
    <lineage>
        <taxon>Bacteria</taxon>
        <taxon>Bacillati</taxon>
        <taxon>Actinomycetota</taxon>
        <taxon>Actinomycetes</taxon>
        <taxon>Pseudonocardiales</taxon>
        <taxon>Pseudonocardiaceae</taxon>
        <taxon>Actinokineospora</taxon>
    </lineage>
</organism>
<dbReference type="Proteomes" id="UP001596512">
    <property type="component" value="Unassembled WGS sequence"/>
</dbReference>
<comment type="caution">
    <text evidence="1">The sequence shown here is derived from an EMBL/GenBank/DDBJ whole genome shotgun (WGS) entry which is preliminary data.</text>
</comment>